<evidence type="ECO:0000256" key="5">
    <source>
        <dbReference type="ARBA" id="ARBA00022840"/>
    </source>
</evidence>
<accession>A0A849A4D4</accession>
<protein>
    <recommendedName>
        <fullName evidence="6 7">Dephospho-CoA kinase</fullName>
        <ecNumber evidence="6 7">2.7.1.24</ecNumber>
    </recommendedName>
    <alternativeName>
        <fullName evidence="6">Dephosphocoenzyme A kinase</fullName>
    </alternativeName>
</protein>
<feature type="binding site" evidence="6">
    <location>
        <begin position="10"/>
        <end position="15"/>
    </location>
    <ligand>
        <name>ATP</name>
        <dbReference type="ChEBI" id="CHEBI:30616"/>
    </ligand>
</feature>
<comment type="similarity">
    <text evidence="6">Belongs to the CoaE family.</text>
</comment>
<evidence type="ECO:0000256" key="1">
    <source>
        <dbReference type="ARBA" id="ARBA00008826"/>
    </source>
</evidence>
<dbReference type="EMBL" id="JABEND010000001">
    <property type="protein sequence ID" value="NNG34516.1"/>
    <property type="molecule type" value="Genomic_DNA"/>
</dbReference>
<evidence type="ECO:0000313" key="8">
    <source>
        <dbReference type="EMBL" id="NNG34516.1"/>
    </source>
</evidence>
<evidence type="ECO:0000256" key="3">
    <source>
        <dbReference type="ARBA" id="ARBA00022490"/>
    </source>
</evidence>
<evidence type="ECO:0000256" key="4">
    <source>
        <dbReference type="ARBA" id="ARBA00022741"/>
    </source>
</evidence>
<dbReference type="Proteomes" id="UP000562984">
    <property type="component" value="Unassembled WGS sequence"/>
</dbReference>
<dbReference type="SUPFAM" id="SSF81301">
    <property type="entry name" value="Nucleotidyltransferase"/>
    <property type="match status" value="1"/>
</dbReference>
<dbReference type="Pfam" id="PF04229">
    <property type="entry name" value="GrpB"/>
    <property type="match status" value="1"/>
</dbReference>
<gene>
    <name evidence="6" type="primary">coaE</name>
    <name evidence="8" type="ORF">HKD39_02030</name>
</gene>
<dbReference type="Gene3D" id="3.30.460.10">
    <property type="entry name" value="Beta Polymerase, domain 2"/>
    <property type="match status" value="1"/>
</dbReference>
<dbReference type="InterPro" id="IPR007344">
    <property type="entry name" value="GrpB/CoaE"/>
</dbReference>
<dbReference type="NCBIfam" id="NF002879">
    <property type="entry name" value="PRK03333.1"/>
    <property type="match status" value="1"/>
</dbReference>
<comment type="pathway">
    <text evidence="6">Cofactor biosynthesis; coenzyme A biosynthesis; CoA from (R)-pantothenate: step 5/5.</text>
</comment>
<comment type="catalytic activity">
    <reaction evidence="6">
        <text>3'-dephospho-CoA + ATP = ADP + CoA + H(+)</text>
        <dbReference type="Rhea" id="RHEA:18245"/>
        <dbReference type="ChEBI" id="CHEBI:15378"/>
        <dbReference type="ChEBI" id="CHEBI:30616"/>
        <dbReference type="ChEBI" id="CHEBI:57287"/>
        <dbReference type="ChEBI" id="CHEBI:57328"/>
        <dbReference type="ChEBI" id="CHEBI:456216"/>
        <dbReference type="EC" id="2.7.1.24"/>
    </reaction>
</comment>
<comment type="similarity">
    <text evidence="1">In the N-terminal section; belongs to the CoaE family.</text>
</comment>
<keyword evidence="4 6" id="KW-0547">Nucleotide-binding</keyword>
<keyword evidence="6 8" id="KW-0418">Kinase</keyword>
<dbReference type="SUPFAM" id="SSF52540">
    <property type="entry name" value="P-loop containing nucleoside triphosphate hydrolases"/>
    <property type="match status" value="1"/>
</dbReference>
<dbReference type="NCBIfam" id="TIGR00152">
    <property type="entry name" value="dephospho-CoA kinase"/>
    <property type="match status" value="1"/>
</dbReference>
<dbReference type="UniPathway" id="UPA00241">
    <property type="reaction ID" value="UER00356"/>
</dbReference>
<keyword evidence="3 6" id="KW-0963">Cytoplasm</keyword>
<dbReference type="CDD" id="cd02022">
    <property type="entry name" value="DPCK"/>
    <property type="match status" value="1"/>
</dbReference>
<proteinExistence type="inferred from homology"/>
<reference evidence="8 9" key="1">
    <citation type="submission" date="2020-05" db="EMBL/GenBank/DDBJ databases">
        <title>Nakamurella sp. DB0629 isolated from air conditioner.</title>
        <authorList>
            <person name="Kim D.H."/>
            <person name="Kim D.-U."/>
        </authorList>
    </citation>
    <scope>NUCLEOTIDE SEQUENCE [LARGE SCALE GENOMIC DNA]</scope>
    <source>
        <strain evidence="8 9">DB0629</strain>
    </source>
</reference>
<sequence>MSVAVTGGIGAGKSTVAQLLGESGFTVVDSDRLAREVVEPGTDGLRAVVDTFGPELLRDDGSLDRAALAATVFGPGGDERRRQLEHIIHPLVRAGYDAVVRDSAPESVVVNDIPLVRELRVAAGFHLVVGVGVADDTTRLARLVQRGMAESDARARIDAQLGDEARRRLCDVWLDNGGDQAALADAVSGLAQRLRGFAGNRAAERAAPYPSVPRLLAPDPRWADLGALLAARVTAATGRPCAHIGSTSVPGLVAEPTIDLQLAVGSMADADALNVALAGAGFPSQPGEWRDQHLRLDLSPDRLSVAEQSDDGDKRLHGNADPGQTVNLHLRVRNSQGWYWNLLFPAWLRADAAARDEYASLKCRLVEQHRSTAEYSVGKDPWMRAAAARAQRWADETGWVP</sequence>
<keyword evidence="6 8" id="KW-0808">Transferase</keyword>
<keyword evidence="6" id="KW-0173">Coenzyme A biosynthesis</keyword>
<name>A0A849A4D4_9ACTN</name>
<evidence type="ECO:0000313" key="9">
    <source>
        <dbReference type="Proteomes" id="UP000562984"/>
    </source>
</evidence>
<evidence type="ECO:0000256" key="7">
    <source>
        <dbReference type="NCBIfam" id="TIGR00152"/>
    </source>
</evidence>
<dbReference type="Pfam" id="PF01121">
    <property type="entry name" value="CoaE"/>
    <property type="match status" value="1"/>
</dbReference>
<dbReference type="PANTHER" id="PTHR10695">
    <property type="entry name" value="DEPHOSPHO-COA KINASE-RELATED"/>
    <property type="match status" value="1"/>
</dbReference>
<comment type="subcellular location">
    <subcellularLocation>
        <location evidence="6">Cytoplasm</location>
    </subcellularLocation>
</comment>
<dbReference type="GO" id="GO:0005524">
    <property type="term" value="F:ATP binding"/>
    <property type="evidence" value="ECO:0007669"/>
    <property type="project" value="UniProtKB-UniRule"/>
</dbReference>
<dbReference type="PROSITE" id="PS51219">
    <property type="entry name" value="DPCK"/>
    <property type="match status" value="1"/>
</dbReference>
<comment type="similarity">
    <text evidence="2">In the C-terminal section; belongs to the UPF0157 (GrpB) family.</text>
</comment>
<comment type="function">
    <text evidence="6">Catalyzes the phosphorylation of the 3'-hydroxyl group of dephosphocoenzyme A to form coenzyme A.</text>
</comment>
<keyword evidence="5 6" id="KW-0067">ATP-binding</keyword>
<dbReference type="InterPro" id="IPR001977">
    <property type="entry name" value="Depp_CoAkinase"/>
</dbReference>
<keyword evidence="9" id="KW-1185">Reference proteome</keyword>
<dbReference type="Gene3D" id="3.40.50.300">
    <property type="entry name" value="P-loop containing nucleotide triphosphate hydrolases"/>
    <property type="match status" value="1"/>
</dbReference>
<dbReference type="GO" id="GO:0005737">
    <property type="term" value="C:cytoplasm"/>
    <property type="evidence" value="ECO:0007669"/>
    <property type="project" value="UniProtKB-SubCell"/>
</dbReference>
<organism evidence="8 9">
    <name type="scientific">Nakamurella aerolata</name>
    <dbReference type="NCBI Taxonomy" id="1656892"/>
    <lineage>
        <taxon>Bacteria</taxon>
        <taxon>Bacillati</taxon>
        <taxon>Actinomycetota</taxon>
        <taxon>Actinomycetes</taxon>
        <taxon>Nakamurellales</taxon>
        <taxon>Nakamurellaceae</taxon>
        <taxon>Nakamurella</taxon>
    </lineage>
</organism>
<dbReference type="InterPro" id="IPR043519">
    <property type="entry name" value="NT_sf"/>
</dbReference>
<dbReference type="GO" id="GO:0015937">
    <property type="term" value="P:coenzyme A biosynthetic process"/>
    <property type="evidence" value="ECO:0007669"/>
    <property type="project" value="UniProtKB-UniRule"/>
</dbReference>
<dbReference type="HAMAP" id="MF_00376">
    <property type="entry name" value="Dephospho_CoA_kinase"/>
    <property type="match status" value="1"/>
</dbReference>
<dbReference type="InterPro" id="IPR027417">
    <property type="entry name" value="P-loop_NTPase"/>
</dbReference>
<dbReference type="GO" id="GO:0004140">
    <property type="term" value="F:dephospho-CoA kinase activity"/>
    <property type="evidence" value="ECO:0007669"/>
    <property type="project" value="UniProtKB-UniRule"/>
</dbReference>
<evidence type="ECO:0000256" key="2">
    <source>
        <dbReference type="ARBA" id="ARBA00011058"/>
    </source>
</evidence>
<evidence type="ECO:0000256" key="6">
    <source>
        <dbReference type="HAMAP-Rule" id="MF_00376"/>
    </source>
</evidence>
<dbReference type="EC" id="2.7.1.24" evidence="6 7"/>
<comment type="caution">
    <text evidence="8">The sequence shown here is derived from an EMBL/GenBank/DDBJ whole genome shotgun (WGS) entry which is preliminary data.</text>
</comment>
<dbReference type="PANTHER" id="PTHR10695:SF46">
    <property type="entry name" value="BIFUNCTIONAL COENZYME A SYNTHASE-RELATED"/>
    <property type="match status" value="1"/>
</dbReference>
<dbReference type="AlphaFoldDB" id="A0A849A4D4"/>